<proteinExistence type="predicted"/>
<keyword evidence="1" id="KW-0805">Transcription regulation</keyword>
<feature type="DNA-binding region" description="H-T-H motif" evidence="4">
    <location>
        <begin position="38"/>
        <end position="57"/>
    </location>
</feature>
<keyword evidence="3" id="KW-0804">Transcription</keyword>
<evidence type="ECO:0000259" key="5">
    <source>
        <dbReference type="PROSITE" id="PS50977"/>
    </source>
</evidence>
<evidence type="ECO:0000313" key="7">
    <source>
        <dbReference type="Proteomes" id="UP001500542"/>
    </source>
</evidence>
<dbReference type="Gene3D" id="1.10.357.10">
    <property type="entry name" value="Tetracycline Repressor, domain 2"/>
    <property type="match status" value="1"/>
</dbReference>
<dbReference type="Pfam" id="PF00440">
    <property type="entry name" value="TetR_N"/>
    <property type="match status" value="1"/>
</dbReference>
<dbReference type="PANTHER" id="PTHR30055:SF234">
    <property type="entry name" value="HTH-TYPE TRANSCRIPTIONAL REGULATOR BETI"/>
    <property type="match status" value="1"/>
</dbReference>
<dbReference type="EMBL" id="BAAAHK010000022">
    <property type="protein sequence ID" value="GAA0961728.1"/>
    <property type="molecule type" value="Genomic_DNA"/>
</dbReference>
<evidence type="ECO:0000256" key="2">
    <source>
        <dbReference type="ARBA" id="ARBA00023125"/>
    </source>
</evidence>
<keyword evidence="2 4" id="KW-0238">DNA-binding</keyword>
<dbReference type="Proteomes" id="UP001500542">
    <property type="component" value="Unassembled WGS sequence"/>
</dbReference>
<dbReference type="Gene3D" id="1.10.10.60">
    <property type="entry name" value="Homeodomain-like"/>
    <property type="match status" value="1"/>
</dbReference>
<dbReference type="PROSITE" id="PS50977">
    <property type="entry name" value="HTH_TETR_2"/>
    <property type="match status" value="1"/>
</dbReference>
<organism evidence="6 7">
    <name type="scientific">Kribbella koreensis</name>
    <dbReference type="NCBI Taxonomy" id="57909"/>
    <lineage>
        <taxon>Bacteria</taxon>
        <taxon>Bacillati</taxon>
        <taxon>Actinomycetota</taxon>
        <taxon>Actinomycetes</taxon>
        <taxon>Propionibacteriales</taxon>
        <taxon>Kribbellaceae</taxon>
        <taxon>Kribbella</taxon>
    </lineage>
</organism>
<comment type="caution">
    <text evidence="6">The sequence shown here is derived from an EMBL/GenBank/DDBJ whole genome shotgun (WGS) entry which is preliminary data.</text>
</comment>
<dbReference type="RefSeq" id="WP_343982964.1">
    <property type="nucleotide sequence ID" value="NZ_BAAAHK010000022.1"/>
</dbReference>
<evidence type="ECO:0000256" key="1">
    <source>
        <dbReference type="ARBA" id="ARBA00023015"/>
    </source>
</evidence>
<evidence type="ECO:0000313" key="6">
    <source>
        <dbReference type="EMBL" id="GAA0961728.1"/>
    </source>
</evidence>
<protein>
    <submittedName>
        <fullName evidence="6">TetR/AcrR family transcriptional regulator</fullName>
    </submittedName>
</protein>
<dbReference type="PRINTS" id="PR00455">
    <property type="entry name" value="HTHTETR"/>
</dbReference>
<evidence type="ECO:0000256" key="4">
    <source>
        <dbReference type="PROSITE-ProRule" id="PRU00335"/>
    </source>
</evidence>
<evidence type="ECO:0000256" key="3">
    <source>
        <dbReference type="ARBA" id="ARBA00023163"/>
    </source>
</evidence>
<sequence>MAVKGIPGHRERQALATKAQVAAAARRLFAEQGYVATTIAAISAAAEIPAQTIYSAFGNKAAILGEISKTWMRDAETRRLSDDALTADDPIDRLRQTAHWHRRQFEAGYDVIVIYQEAARADPAMAEEMRRVWAAREHELTKYLAAFEGELKVTAERALDILLACTVPEAYRTLVIERGWSLDEYEVWLGDALIAQLL</sequence>
<dbReference type="InterPro" id="IPR001647">
    <property type="entry name" value="HTH_TetR"/>
</dbReference>
<dbReference type="PANTHER" id="PTHR30055">
    <property type="entry name" value="HTH-TYPE TRANSCRIPTIONAL REGULATOR RUTR"/>
    <property type="match status" value="1"/>
</dbReference>
<dbReference type="SUPFAM" id="SSF46689">
    <property type="entry name" value="Homeodomain-like"/>
    <property type="match status" value="1"/>
</dbReference>
<dbReference type="InterPro" id="IPR009057">
    <property type="entry name" value="Homeodomain-like_sf"/>
</dbReference>
<name>A0ABN1RQK4_9ACTN</name>
<gene>
    <name evidence="6" type="ORF">GCM10009554_78640</name>
</gene>
<feature type="domain" description="HTH tetR-type" evidence="5">
    <location>
        <begin position="15"/>
        <end position="75"/>
    </location>
</feature>
<dbReference type="InterPro" id="IPR050109">
    <property type="entry name" value="HTH-type_TetR-like_transc_reg"/>
</dbReference>
<reference evidence="6 7" key="1">
    <citation type="journal article" date="2019" name="Int. J. Syst. Evol. Microbiol.">
        <title>The Global Catalogue of Microorganisms (GCM) 10K type strain sequencing project: providing services to taxonomists for standard genome sequencing and annotation.</title>
        <authorList>
            <consortium name="The Broad Institute Genomics Platform"/>
            <consortium name="The Broad Institute Genome Sequencing Center for Infectious Disease"/>
            <person name="Wu L."/>
            <person name="Ma J."/>
        </authorList>
    </citation>
    <scope>NUCLEOTIDE SEQUENCE [LARGE SCALE GENOMIC DNA]</scope>
    <source>
        <strain evidence="6 7">JCM 10977</strain>
    </source>
</reference>
<keyword evidence="7" id="KW-1185">Reference proteome</keyword>
<accession>A0ABN1RQK4</accession>